<dbReference type="GO" id="GO:0043571">
    <property type="term" value="P:maintenance of CRISPR repeat elements"/>
    <property type="evidence" value="ECO:0007669"/>
    <property type="project" value="InterPro"/>
</dbReference>
<dbReference type="InterPro" id="IPR042564">
    <property type="entry name" value="CRISPR-Cas6/Csy4_sf"/>
</dbReference>
<accession>T0YAY4</accession>
<dbReference type="AlphaFoldDB" id="T0YAY4"/>
<protein>
    <submittedName>
        <fullName evidence="1">CRISPR-associated protein, Csy4 family</fullName>
    </submittedName>
</protein>
<dbReference type="InterPro" id="IPR013396">
    <property type="entry name" value="CRISPR-assoc_prot_Csy4"/>
</dbReference>
<dbReference type="Gene3D" id="3.30.70.2540">
    <property type="entry name" value="CRISPR-associated endoribonuclease Cas6/Csy4"/>
    <property type="match status" value="1"/>
</dbReference>
<name>T0YAY4_9ZZZZ</name>
<dbReference type="Pfam" id="PF09618">
    <property type="entry name" value="Cas_Csy4"/>
    <property type="match status" value="1"/>
</dbReference>
<organism evidence="1">
    <name type="scientific">mine drainage metagenome</name>
    <dbReference type="NCBI Taxonomy" id="410659"/>
    <lineage>
        <taxon>unclassified sequences</taxon>
        <taxon>metagenomes</taxon>
        <taxon>ecological metagenomes</taxon>
    </lineage>
</organism>
<evidence type="ECO:0000313" key="1">
    <source>
        <dbReference type="EMBL" id="EQD28962.1"/>
    </source>
</evidence>
<dbReference type="EMBL" id="AUZZ01010677">
    <property type="protein sequence ID" value="EQD28962.1"/>
    <property type="molecule type" value="Genomic_DNA"/>
</dbReference>
<proteinExistence type="predicted"/>
<comment type="caution">
    <text evidence="1">The sequence shown here is derived from an EMBL/GenBank/DDBJ whole genome shotgun (WGS) entry which is preliminary data.</text>
</comment>
<gene>
    <name evidence="1" type="ORF">B2A_14694</name>
</gene>
<dbReference type="GO" id="GO:0004519">
    <property type="term" value="F:endonuclease activity"/>
    <property type="evidence" value="ECO:0007669"/>
    <property type="project" value="InterPro"/>
</dbReference>
<reference evidence="1" key="2">
    <citation type="journal article" date="2014" name="ISME J.">
        <title>Microbial stratification in low pH oxic and suboxic macroscopic growths along an acid mine drainage.</title>
        <authorList>
            <person name="Mendez-Garcia C."/>
            <person name="Mesa V."/>
            <person name="Sprenger R.R."/>
            <person name="Richter M."/>
            <person name="Diez M.S."/>
            <person name="Solano J."/>
            <person name="Bargiela R."/>
            <person name="Golyshina O.V."/>
            <person name="Manteca A."/>
            <person name="Ramos J.L."/>
            <person name="Gallego J.R."/>
            <person name="Llorente I."/>
            <person name="Martins Dos Santos V.A."/>
            <person name="Jensen O.N."/>
            <person name="Pelaez A.I."/>
            <person name="Sanchez J."/>
            <person name="Ferrer M."/>
        </authorList>
    </citation>
    <scope>NUCLEOTIDE SEQUENCE</scope>
</reference>
<dbReference type="NCBIfam" id="TIGR02563">
    <property type="entry name" value="cas_Csy4"/>
    <property type="match status" value="1"/>
</dbReference>
<reference evidence="1" key="1">
    <citation type="submission" date="2013-08" db="EMBL/GenBank/DDBJ databases">
        <authorList>
            <person name="Mendez C."/>
            <person name="Richter M."/>
            <person name="Ferrer M."/>
            <person name="Sanchez J."/>
        </authorList>
    </citation>
    <scope>NUCLEOTIDE SEQUENCE</scope>
</reference>
<sequence>MQGGFGFGETLRLFTPDSSHAESLYDALEKAPQAADLAEGSRIRKVHAPQTFEAFLMHRIPSGPSKVRKNVELERAQELREQALRRRIAQQQHLPFVRIRSSSGHAFRLVVERIAASGTETGAPNGYGLSRTSQIVALPVIATSS</sequence>